<keyword evidence="1" id="KW-0449">Lipoprotein</keyword>
<accession>A0A2H1E5U2</accession>
<dbReference type="GeneID" id="47721818"/>
<dbReference type="InterPro" id="IPR036514">
    <property type="entry name" value="SGNH_hydro_sf"/>
</dbReference>
<dbReference type="RefSeq" id="WP_317042277.1">
    <property type="nucleotide sequence ID" value="NZ_CP138495.1"/>
</dbReference>
<dbReference type="GO" id="GO:0016788">
    <property type="term" value="F:hydrolase activity, acting on ester bonds"/>
    <property type="evidence" value="ECO:0007669"/>
    <property type="project" value="UniProtKB-ARBA"/>
</dbReference>
<dbReference type="EMBL" id="LT634361">
    <property type="protein sequence ID" value="SFZ80123.1"/>
    <property type="molecule type" value="Genomic_DNA"/>
</dbReference>
<gene>
    <name evidence="1" type="ORF">MARIT_0213</name>
</gene>
<dbReference type="Gene3D" id="3.40.50.1110">
    <property type="entry name" value="SGNH hydrolase"/>
    <property type="match status" value="1"/>
</dbReference>
<dbReference type="STRING" id="1349785.GCA_000509405_02438"/>
<dbReference type="SUPFAM" id="SSF52266">
    <property type="entry name" value="SGNH hydrolase"/>
    <property type="match status" value="2"/>
</dbReference>
<name>A0A2H1E5U2_9FLAO</name>
<dbReference type="PROSITE" id="PS51257">
    <property type="entry name" value="PROKAR_LIPOPROTEIN"/>
    <property type="match status" value="1"/>
</dbReference>
<organism evidence="1 2">
    <name type="scientific">Tenacibaculum maritimum NCIMB 2154</name>
    <dbReference type="NCBI Taxonomy" id="1349785"/>
    <lineage>
        <taxon>Bacteria</taxon>
        <taxon>Pseudomonadati</taxon>
        <taxon>Bacteroidota</taxon>
        <taxon>Flavobacteriia</taxon>
        <taxon>Flavobacteriales</taxon>
        <taxon>Flavobacteriaceae</taxon>
        <taxon>Tenacibaculum</taxon>
    </lineage>
</organism>
<protein>
    <submittedName>
        <fullName evidence="1">Probable lipoprotein</fullName>
    </submittedName>
</protein>
<evidence type="ECO:0000313" key="1">
    <source>
        <dbReference type="EMBL" id="SFZ80123.1"/>
    </source>
</evidence>
<sequence length="547" mass="58411">MKKMKFKYSWLPILFTGLVACDINNDLDPILDNTPAPPRVVLTAGSADFSNYIAVGASFSAGFTDGALFKAGQKNSFPNIMSSKFAMANGEAFTQPLMNDNTGGMSSNGQVVLNPRFYFNGKVPTLLNKLPSTIVGVPAENAPNFKNYGIPGAKSIHFLAPGYGNPAGLATVPRTANPYFVRMNPTQPTLIAEIASKQPTFFSLSEIGGNDLLDYAIAGGIDPTAITPKTTFDTAFNAIVNTLTQVPNAKGVVANLPYVTSFPYFTTVPHAPLDPTNLEFASQIPTLNVVYGALNQIYADPAINQPNRIVQFSTKKASPVVIKDKNLADLSATISSVLGNPNNTAFIGFIQSLGLPAQAAPLVAQLLGQQYGQARPATPEDLLVLPSSSIIGTVNKDAAEALMNVNPLITEALANQFSTEGITLPLADKWVLTKEEAEIVKQATDNYNETIKNVSEAKELAFVDFNALLKQAATNGIAFDNYILTTEFVLGGLISLDGVHLTARGYALMANKMLEAIDNQYGSNFKEATDGLAKADDYPTNYSPTLK</sequence>
<evidence type="ECO:0000313" key="2">
    <source>
        <dbReference type="Proteomes" id="UP000231564"/>
    </source>
</evidence>
<dbReference type="Proteomes" id="UP000231564">
    <property type="component" value="Chromosome MARIT"/>
</dbReference>
<reference evidence="1 2" key="1">
    <citation type="submission" date="2016-11" db="EMBL/GenBank/DDBJ databases">
        <authorList>
            <person name="Jaros S."/>
            <person name="Januszkiewicz K."/>
            <person name="Wedrychowicz H."/>
        </authorList>
    </citation>
    <scope>NUCLEOTIDE SEQUENCE [LARGE SCALE GENOMIC DNA]</scope>
    <source>
        <strain evidence="1">NCIMB 2154T</strain>
    </source>
</reference>
<dbReference type="KEGG" id="tmar:MARIT_0213"/>
<dbReference type="AlphaFoldDB" id="A0A2H1E5U2"/>
<proteinExistence type="predicted"/>
<keyword evidence="2" id="KW-1185">Reference proteome</keyword>